<keyword evidence="4 5" id="KW-0472">Membrane</keyword>
<proteinExistence type="predicted"/>
<dbReference type="Proteomes" id="UP000515237">
    <property type="component" value="Chromosome"/>
</dbReference>
<feature type="transmembrane region" description="Helical" evidence="5">
    <location>
        <begin position="239"/>
        <end position="267"/>
    </location>
</feature>
<dbReference type="Pfam" id="PF13515">
    <property type="entry name" value="FUSC_2"/>
    <property type="match status" value="1"/>
</dbReference>
<evidence type="ECO:0000256" key="4">
    <source>
        <dbReference type="ARBA" id="ARBA00023136"/>
    </source>
</evidence>
<feature type="transmembrane region" description="Helical" evidence="5">
    <location>
        <begin position="90"/>
        <end position="109"/>
    </location>
</feature>
<sequence>MNWQQFLTFNSTKRPWHLPILAGLCVGIPLLVGYYTNHIEGGKLASLAGLVILYIQSNNLVNRMITLMTCGFGIMLSFSVGLLFSFHPMVAPLILSVFSFGVHFCLYQLRFTRPPGNFFFIMVAAMAISLPFNPDKIPERIGYVGMGTMISCVLGLLYSLFTLKKNQTDDITWTPKNQYVNTLESITFGVFVGLSLAIALLFKLDNPYWVPTSCVAVMQGVTTKHIWLRSSQRIVGTLLGLGVTWLIIFLKPPLLVICCSMVALQIIVEFLVVRNYAVAVVFITILTIFLAEFNSVLIADPNKLFLARFIDITIGSLVGAVGGWVLFNERIHYLATRQIRRTRLVLRKKHSPKF</sequence>
<keyword evidence="3 5" id="KW-1133">Transmembrane helix</keyword>
<name>A0A7G7GEI5_9BACT</name>
<gene>
    <name evidence="7" type="ORF">HUW51_23730</name>
</gene>
<comment type="subcellular location">
    <subcellularLocation>
        <location evidence="1">Membrane</location>
        <topology evidence="1">Multi-pass membrane protein</topology>
    </subcellularLocation>
</comment>
<feature type="transmembrane region" description="Helical" evidence="5">
    <location>
        <begin position="305"/>
        <end position="327"/>
    </location>
</feature>
<dbReference type="GO" id="GO:0016020">
    <property type="term" value="C:membrane"/>
    <property type="evidence" value="ECO:0007669"/>
    <property type="project" value="UniProtKB-SubCell"/>
</dbReference>
<dbReference type="RefSeq" id="WP_185272058.1">
    <property type="nucleotide sequence ID" value="NZ_CP055156.1"/>
</dbReference>
<feature type="transmembrane region" description="Helical" evidence="5">
    <location>
        <begin position="273"/>
        <end position="293"/>
    </location>
</feature>
<evidence type="ECO:0000313" key="8">
    <source>
        <dbReference type="Proteomes" id="UP000515237"/>
    </source>
</evidence>
<dbReference type="KEGG" id="aswu:HUW51_23730"/>
<feature type="transmembrane region" description="Helical" evidence="5">
    <location>
        <begin position="16"/>
        <end position="35"/>
    </location>
</feature>
<accession>A0A7G7GEI5</accession>
<evidence type="ECO:0000256" key="3">
    <source>
        <dbReference type="ARBA" id="ARBA00022989"/>
    </source>
</evidence>
<dbReference type="AlphaFoldDB" id="A0A7G7GEI5"/>
<dbReference type="EMBL" id="CP055156">
    <property type="protein sequence ID" value="QNF35569.1"/>
    <property type="molecule type" value="Genomic_DNA"/>
</dbReference>
<reference evidence="7 8" key="1">
    <citation type="journal article" date="2018" name="Int. J. Syst. Evol. Microbiol.">
        <title>Adhaeribacter swui sp. nov., isolated from wet mud.</title>
        <authorList>
            <person name="Kim D.U."/>
            <person name="Kim K.W."/>
            <person name="Kang M.S."/>
            <person name="Kim J.Y."/>
            <person name="Jang J.H."/>
            <person name="Kim M.K."/>
        </authorList>
    </citation>
    <scope>NUCLEOTIDE SEQUENCE [LARGE SCALE GENOMIC DNA]</scope>
    <source>
        <strain evidence="7 8">KCTC 52873</strain>
    </source>
</reference>
<feature type="transmembrane region" description="Helical" evidence="5">
    <location>
        <begin position="182"/>
        <end position="202"/>
    </location>
</feature>
<organism evidence="7 8">
    <name type="scientific">Adhaeribacter swui</name>
    <dbReference type="NCBI Taxonomy" id="2086471"/>
    <lineage>
        <taxon>Bacteria</taxon>
        <taxon>Pseudomonadati</taxon>
        <taxon>Bacteroidota</taxon>
        <taxon>Cytophagia</taxon>
        <taxon>Cytophagales</taxon>
        <taxon>Hymenobacteraceae</taxon>
        <taxon>Adhaeribacter</taxon>
    </lineage>
</organism>
<feature type="domain" description="Integral membrane bound transporter" evidence="6">
    <location>
        <begin position="195"/>
        <end position="321"/>
    </location>
</feature>
<keyword evidence="2 5" id="KW-0812">Transmembrane</keyword>
<feature type="transmembrane region" description="Helical" evidence="5">
    <location>
        <begin position="116"/>
        <end position="134"/>
    </location>
</feature>
<keyword evidence="8" id="KW-1185">Reference proteome</keyword>
<feature type="transmembrane region" description="Helical" evidence="5">
    <location>
        <begin position="140"/>
        <end position="161"/>
    </location>
</feature>
<evidence type="ECO:0000256" key="5">
    <source>
        <dbReference type="SAM" id="Phobius"/>
    </source>
</evidence>
<evidence type="ECO:0000259" key="6">
    <source>
        <dbReference type="Pfam" id="PF13515"/>
    </source>
</evidence>
<evidence type="ECO:0000256" key="1">
    <source>
        <dbReference type="ARBA" id="ARBA00004141"/>
    </source>
</evidence>
<protein>
    <submittedName>
        <fullName evidence="7">FUSC family protein</fullName>
    </submittedName>
</protein>
<dbReference type="InterPro" id="IPR049453">
    <property type="entry name" value="Memb_transporter_dom"/>
</dbReference>
<evidence type="ECO:0000256" key="2">
    <source>
        <dbReference type="ARBA" id="ARBA00022692"/>
    </source>
</evidence>
<feature type="transmembrane region" description="Helical" evidence="5">
    <location>
        <begin position="64"/>
        <end position="84"/>
    </location>
</feature>
<evidence type="ECO:0000313" key="7">
    <source>
        <dbReference type="EMBL" id="QNF35569.1"/>
    </source>
</evidence>